<dbReference type="GO" id="GO:0008270">
    <property type="term" value="F:zinc ion binding"/>
    <property type="evidence" value="ECO:0007669"/>
    <property type="project" value="UniProtKB-KW"/>
</dbReference>
<evidence type="ECO:0000256" key="1">
    <source>
        <dbReference type="ARBA" id="ARBA00022723"/>
    </source>
</evidence>
<organism evidence="8 9">
    <name type="scientific">Stylonychia lemnae</name>
    <name type="common">Ciliate</name>
    <dbReference type="NCBI Taxonomy" id="5949"/>
    <lineage>
        <taxon>Eukaryota</taxon>
        <taxon>Sar</taxon>
        <taxon>Alveolata</taxon>
        <taxon>Ciliophora</taxon>
        <taxon>Intramacronucleata</taxon>
        <taxon>Spirotrichea</taxon>
        <taxon>Stichotrichia</taxon>
        <taxon>Sporadotrichida</taxon>
        <taxon>Oxytrichidae</taxon>
        <taxon>Stylonychinae</taxon>
        <taxon>Stylonychia</taxon>
    </lineage>
</organism>
<evidence type="ECO:0000256" key="5">
    <source>
        <dbReference type="ARBA" id="ARBA00023134"/>
    </source>
</evidence>
<dbReference type="PRINTS" id="PR00449">
    <property type="entry name" value="RASTRNSFRMNG"/>
</dbReference>
<dbReference type="Gene3D" id="3.30.40.10">
    <property type="entry name" value="Zinc/RING finger domain, C3HC4 (zinc finger)"/>
    <property type="match status" value="1"/>
</dbReference>
<dbReference type="InParanoid" id="A0A078A9J1"/>
<dbReference type="InterPro" id="IPR020849">
    <property type="entry name" value="Small_GTPase_Ras-type"/>
</dbReference>
<keyword evidence="6" id="KW-0472">Membrane</keyword>
<keyword evidence="4" id="KW-0862">Zinc</keyword>
<dbReference type="SUPFAM" id="SSF52540">
    <property type="entry name" value="P-loop containing nucleoside triphosphate hydrolases"/>
    <property type="match status" value="1"/>
</dbReference>
<keyword evidence="5" id="KW-0342">GTP-binding</keyword>
<dbReference type="InterPro" id="IPR001806">
    <property type="entry name" value="Small_GTPase"/>
</dbReference>
<dbReference type="SMART" id="SM00744">
    <property type="entry name" value="RINGv"/>
    <property type="match status" value="1"/>
</dbReference>
<proteinExistence type="predicted"/>
<dbReference type="Pfam" id="PF12906">
    <property type="entry name" value="RINGv"/>
    <property type="match status" value="1"/>
</dbReference>
<feature type="domain" description="RING-CH-type" evidence="7">
    <location>
        <begin position="1"/>
        <end position="55"/>
    </location>
</feature>
<feature type="transmembrane region" description="Helical" evidence="6">
    <location>
        <begin position="83"/>
        <end position="101"/>
    </location>
</feature>
<keyword evidence="1" id="KW-0479">Metal-binding</keyword>
<evidence type="ECO:0000256" key="4">
    <source>
        <dbReference type="ARBA" id="ARBA00022833"/>
    </source>
</evidence>
<dbReference type="SMART" id="SM00173">
    <property type="entry name" value="RAS"/>
    <property type="match status" value="1"/>
</dbReference>
<gene>
    <name evidence="8" type="primary">Contig17423.g18536</name>
    <name evidence="8" type="ORF">STYLEM_7915</name>
</gene>
<dbReference type="Pfam" id="PF00071">
    <property type="entry name" value="Ras"/>
    <property type="match status" value="1"/>
</dbReference>
<evidence type="ECO:0000256" key="3">
    <source>
        <dbReference type="ARBA" id="ARBA00022771"/>
    </source>
</evidence>
<dbReference type="Gene3D" id="3.40.50.300">
    <property type="entry name" value="P-loop containing nucleotide triphosphate hydrolases"/>
    <property type="match status" value="1"/>
</dbReference>
<dbReference type="InterPro" id="IPR027417">
    <property type="entry name" value="P-loop_NTPase"/>
</dbReference>
<evidence type="ECO:0000256" key="2">
    <source>
        <dbReference type="ARBA" id="ARBA00022741"/>
    </source>
</evidence>
<keyword evidence="6" id="KW-0812">Transmembrane</keyword>
<keyword evidence="9" id="KW-1185">Reference proteome</keyword>
<keyword evidence="6" id="KW-1133">Transmembrane helix</keyword>
<protein>
    <submittedName>
        <fullName evidence="8">Small gtpase</fullName>
    </submittedName>
</protein>
<dbReference type="PANTHER" id="PTHR24070">
    <property type="entry name" value="RAS, DI-RAS, AND RHEB FAMILY MEMBERS OF SMALL GTPASE SUPERFAMILY"/>
    <property type="match status" value="1"/>
</dbReference>
<name>A0A078A9J1_STYLE</name>
<dbReference type="AlphaFoldDB" id="A0A078A9J1"/>
<dbReference type="PROSITE" id="PS51419">
    <property type="entry name" value="RAB"/>
    <property type="match status" value="1"/>
</dbReference>
<accession>A0A078A9J1</accession>
<evidence type="ECO:0000256" key="6">
    <source>
        <dbReference type="SAM" id="Phobius"/>
    </source>
</evidence>
<dbReference type="NCBIfam" id="TIGR00231">
    <property type="entry name" value="small_GTP"/>
    <property type="match status" value="1"/>
</dbReference>
<dbReference type="GO" id="GO:0016020">
    <property type="term" value="C:membrane"/>
    <property type="evidence" value="ECO:0007669"/>
    <property type="project" value="InterPro"/>
</dbReference>
<dbReference type="GO" id="GO:0003924">
    <property type="term" value="F:GTPase activity"/>
    <property type="evidence" value="ECO:0007669"/>
    <property type="project" value="InterPro"/>
</dbReference>
<keyword evidence="3" id="KW-0863">Zinc-finger</keyword>
<dbReference type="CDD" id="cd16495">
    <property type="entry name" value="RING_CH-C4HC3_MARCH"/>
    <property type="match status" value="1"/>
</dbReference>
<dbReference type="GO" id="GO:0035556">
    <property type="term" value="P:intracellular signal transduction"/>
    <property type="evidence" value="ECO:0007669"/>
    <property type="project" value="InterPro"/>
</dbReference>
<dbReference type="SMART" id="SM00175">
    <property type="entry name" value="RAB"/>
    <property type="match status" value="1"/>
</dbReference>
<dbReference type="GO" id="GO:0005525">
    <property type="term" value="F:GTP binding"/>
    <property type="evidence" value="ECO:0007669"/>
    <property type="project" value="UniProtKB-KW"/>
</dbReference>
<feature type="transmembrane region" description="Helical" evidence="6">
    <location>
        <begin position="113"/>
        <end position="133"/>
    </location>
</feature>
<keyword evidence="2" id="KW-0547">Nucleotide-binding</keyword>
<reference evidence="8 9" key="1">
    <citation type="submission" date="2014-06" db="EMBL/GenBank/DDBJ databases">
        <authorList>
            <person name="Swart Estienne"/>
        </authorList>
    </citation>
    <scope>NUCLEOTIDE SEQUENCE [LARGE SCALE GENOMIC DNA]</scope>
    <source>
        <strain evidence="8 9">130c</strain>
    </source>
</reference>
<evidence type="ECO:0000313" key="8">
    <source>
        <dbReference type="EMBL" id="CDW78930.1"/>
    </source>
</evidence>
<dbReference type="InterPro" id="IPR036572">
    <property type="entry name" value="Doublecortin_dom_sf"/>
</dbReference>
<dbReference type="InterPro" id="IPR013083">
    <property type="entry name" value="Znf_RING/FYVE/PHD"/>
</dbReference>
<dbReference type="SUPFAM" id="SSF89837">
    <property type="entry name" value="Doublecortin (DC)"/>
    <property type="match status" value="1"/>
</dbReference>
<dbReference type="InterPro" id="IPR005225">
    <property type="entry name" value="Small_GTP-bd"/>
</dbReference>
<dbReference type="InterPro" id="IPR011016">
    <property type="entry name" value="Znf_RING-CH"/>
</dbReference>
<dbReference type="PROSITE" id="PS51421">
    <property type="entry name" value="RAS"/>
    <property type="match status" value="1"/>
</dbReference>
<dbReference type="Proteomes" id="UP000039865">
    <property type="component" value="Unassembled WGS sequence"/>
</dbReference>
<evidence type="ECO:0000313" key="9">
    <source>
        <dbReference type="Proteomes" id="UP000039865"/>
    </source>
</evidence>
<dbReference type="PROSITE" id="PS51292">
    <property type="entry name" value="ZF_RING_CH"/>
    <property type="match status" value="1"/>
</dbReference>
<dbReference type="SMART" id="SM00174">
    <property type="entry name" value="RHO"/>
    <property type="match status" value="1"/>
</dbReference>
<dbReference type="SUPFAM" id="SSF57850">
    <property type="entry name" value="RING/U-box"/>
    <property type="match status" value="1"/>
</dbReference>
<sequence length="466" mass="54761">MLLPNHFETKNKLLAPCDCKGTIKYIHKNCLKQWAKRTQQYIVRCSICQQIYASRDQKRNFYQILIKLLKVILKKREVIMRDISFFTLAFLLLFGTFYYLYKYQQVEKDSQAFNIVLTFFVSRITTLEIIRALRKRFSKVRYYLNNIIHKKVYINKDELYDCESMEQRNDYDEISNLNGALLPNSVKPQPGKRIDLDPEKETFQDFKDKCSEQLGITSKRIFNVQGMQINMLPDLINNEIYYVTEGEQYVTHAPQSIQVKQQIMSKQVNQTLLDKTNLIRIAILGESKSGKTSIVCQYLFQKFNPDHLPTIEDIYSHRSMFQDEEYELSILDTAGCEEYKNAINDVKIKERDAYVIVIDLANENALTGINDYYRKIYNFHAQREVTIILVGNQTEKERSIDFRSAEKFAQDRRSPYIECCAASGENVEEVFNLIMLEVKKQTARRIEIFNHYQSDKACCGESCSIF</sequence>
<dbReference type="EMBL" id="CCKQ01007545">
    <property type="protein sequence ID" value="CDW78930.1"/>
    <property type="molecule type" value="Genomic_DNA"/>
</dbReference>
<dbReference type="OrthoDB" id="309695at2759"/>
<evidence type="ECO:0000259" key="7">
    <source>
        <dbReference type="PROSITE" id="PS51292"/>
    </source>
</evidence>